<dbReference type="Proteomes" id="UP000249590">
    <property type="component" value="Unassembled WGS sequence"/>
</dbReference>
<evidence type="ECO:0000256" key="1">
    <source>
        <dbReference type="ARBA" id="ARBA00023015"/>
    </source>
</evidence>
<dbReference type="Gene3D" id="1.20.120.530">
    <property type="entry name" value="GntR ligand-binding domain-like"/>
    <property type="match status" value="1"/>
</dbReference>
<sequence length="234" mass="25720">MRTRSTSVADRLRAMILEGDYMPGEHLQEVPVAEAMGVSRTPVRAAFAALEREGLLDYVPKRGFAVRVFSHGEIADKYFVRSVLEGAAAGLCARNGVPDQVLATLDEALADGDRILAGGRLDPEDLPAYRLMNNHFHGAITAASGSASTAEMVQQIGQIPFLSDRIILWHDYRLIDRSHDDHHRIRDAIATRDPSRAEALMREHVGFMGHVVQQYLNSTAAPEHLRVVDDGTAS</sequence>
<protein>
    <submittedName>
        <fullName evidence="5">GntR family transcriptional regulator</fullName>
    </submittedName>
</protein>
<dbReference type="GO" id="GO:0003700">
    <property type="term" value="F:DNA-binding transcription factor activity"/>
    <property type="evidence" value="ECO:0007669"/>
    <property type="project" value="InterPro"/>
</dbReference>
<dbReference type="CDD" id="cd07377">
    <property type="entry name" value="WHTH_GntR"/>
    <property type="match status" value="1"/>
</dbReference>
<dbReference type="SMART" id="SM00345">
    <property type="entry name" value="HTH_GNTR"/>
    <property type="match status" value="1"/>
</dbReference>
<dbReference type="PROSITE" id="PS50949">
    <property type="entry name" value="HTH_GNTR"/>
    <property type="match status" value="1"/>
</dbReference>
<keyword evidence="2" id="KW-0238">DNA-binding</keyword>
<dbReference type="Pfam" id="PF00392">
    <property type="entry name" value="GntR"/>
    <property type="match status" value="1"/>
</dbReference>
<dbReference type="SMART" id="SM00895">
    <property type="entry name" value="FCD"/>
    <property type="match status" value="1"/>
</dbReference>
<proteinExistence type="predicted"/>
<reference evidence="5 6" key="1">
    <citation type="submission" date="2018-05" db="EMBL/GenBank/DDBJ databases">
        <title>Acuticoccus sediminis sp. nov., isolated from deep-sea sediment of Indian Ocean.</title>
        <authorList>
            <person name="Liu X."/>
            <person name="Lai Q."/>
            <person name="Du Y."/>
            <person name="Sun F."/>
            <person name="Zhang X."/>
            <person name="Wang S."/>
            <person name="Shao Z."/>
        </authorList>
    </citation>
    <scope>NUCLEOTIDE SEQUENCE [LARGE SCALE GENOMIC DNA]</scope>
    <source>
        <strain evidence="5 6">PTG4-2</strain>
    </source>
</reference>
<keyword evidence="6" id="KW-1185">Reference proteome</keyword>
<dbReference type="SUPFAM" id="SSF46785">
    <property type="entry name" value="Winged helix' DNA-binding domain"/>
    <property type="match status" value="1"/>
</dbReference>
<feature type="domain" description="HTH gntR-type" evidence="4">
    <location>
        <begin position="2"/>
        <end position="69"/>
    </location>
</feature>
<dbReference type="PANTHER" id="PTHR43537">
    <property type="entry name" value="TRANSCRIPTIONAL REGULATOR, GNTR FAMILY"/>
    <property type="match status" value="1"/>
</dbReference>
<dbReference type="Pfam" id="PF07729">
    <property type="entry name" value="FCD"/>
    <property type="match status" value="1"/>
</dbReference>
<evidence type="ECO:0000256" key="3">
    <source>
        <dbReference type="ARBA" id="ARBA00023163"/>
    </source>
</evidence>
<evidence type="ECO:0000259" key="4">
    <source>
        <dbReference type="PROSITE" id="PS50949"/>
    </source>
</evidence>
<dbReference type="OrthoDB" id="7834120at2"/>
<dbReference type="AlphaFoldDB" id="A0A8B2NP20"/>
<dbReference type="GO" id="GO:0003677">
    <property type="term" value="F:DNA binding"/>
    <property type="evidence" value="ECO:0007669"/>
    <property type="project" value="UniProtKB-KW"/>
</dbReference>
<dbReference type="PANTHER" id="PTHR43537:SF51">
    <property type="entry name" value="HTH-TYPE TRANSCRIPTIONAL REGULATOR LGOR-RELATED"/>
    <property type="match status" value="1"/>
</dbReference>
<comment type="caution">
    <text evidence="5">The sequence shown here is derived from an EMBL/GenBank/DDBJ whole genome shotgun (WGS) entry which is preliminary data.</text>
</comment>
<dbReference type="InterPro" id="IPR036390">
    <property type="entry name" value="WH_DNA-bd_sf"/>
</dbReference>
<gene>
    <name evidence="5" type="ORF">DLJ53_09470</name>
</gene>
<name>A0A8B2NP20_9HYPH</name>
<dbReference type="EMBL" id="QHHQ01000002">
    <property type="protein sequence ID" value="RAI01636.1"/>
    <property type="molecule type" value="Genomic_DNA"/>
</dbReference>
<dbReference type="InterPro" id="IPR036388">
    <property type="entry name" value="WH-like_DNA-bd_sf"/>
</dbReference>
<evidence type="ECO:0000256" key="2">
    <source>
        <dbReference type="ARBA" id="ARBA00023125"/>
    </source>
</evidence>
<dbReference type="Gene3D" id="1.10.10.10">
    <property type="entry name" value="Winged helix-like DNA-binding domain superfamily/Winged helix DNA-binding domain"/>
    <property type="match status" value="1"/>
</dbReference>
<organism evidence="5 6">
    <name type="scientific">Acuticoccus sediminis</name>
    <dbReference type="NCBI Taxonomy" id="2184697"/>
    <lineage>
        <taxon>Bacteria</taxon>
        <taxon>Pseudomonadati</taxon>
        <taxon>Pseudomonadota</taxon>
        <taxon>Alphaproteobacteria</taxon>
        <taxon>Hyphomicrobiales</taxon>
        <taxon>Amorphaceae</taxon>
        <taxon>Acuticoccus</taxon>
    </lineage>
</organism>
<dbReference type="InterPro" id="IPR008920">
    <property type="entry name" value="TF_FadR/GntR_C"/>
</dbReference>
<dbReference type="InterPro" id="IPR011711">
    <property type="entry name" value="GntR_C"/>
</dbReference>
<evidence type="ECO:0000313" key="5">
    <source>
        <dbReference type="EMBL" id="RAI01636.1"/>
    </source>
</evidence>
<dbReference type="InterPro" id="IPR000524">
    <property type="entry name" value="Tscrpt_reg_HTH_GntR"/>
</dbReference>
<accession>A0A8B2NP20</accession>
<keyword evidence="1" id="KW-0805">Transcription regulation</keyword>
<keyword evidence="3" id="KW-0804">Transcription</keyword>
<evidence type="ECO:0000313" key="6">
    <source>
        <dbReference type="Proteomes" id="UP000249590"/>
    </source>
</evidence>
<dbReference type="SUPFAM" id="SSF48008">
    <property type="entry name" value="GntR ligand-binding domain-like"/>
    <property type="match status" value="1"/>
</dbReference>
<dbReference type="RefSeq" id="WP_111344627.1">
    <property type="nucleotide sequence ID" value="NZ_QHHQ01000002.1"/>
</dbReference>